<proteinExistence type="inferred from homology"/>
<evidence type="ECO:0000256" key="8">
    <source>
        <dbReference type="ARBA" id="ARBA00022777"/>
    </source>
</evidence>
<dbReference type="GO" id="GO:0050242">
    <property type="term" value="F:pyruvate, phosphate dikinase activity"/>
    <property type="evidence" value="ECO:0007669"/>
    <property type="project" value="UniProtKB-EC"/>
</dbReference>
<dbReference type="Pfam" id="PF00391">
    <property type="entry name" value="PEP-utilizers"/>
    <property type="match status" value="1"/>
</dbReference>
<keyword evidence="7 13" id="KW-0479">Metal-binding</keyword>
<evidence type="ECO:0000256" key="10">
    <source>
        <dbReference type="ARBA" id="ARBA00032883"/>
    </source>
</evidence>
<dbReference type="GO" id="GO:0005524">
    <property type="term" value="F:ATP binding"/>
    <property type="evidence" value="ECO:0007669"/>
    <property type="project" value="InterPro"/>
</dbReference>
<dbReference type="GO" id="GO:0016301">
    <property type="term" value="F:kinase activity"/>
    <property type="evidence" value="ECO:0007669"/>
    <property type="project" value="UniProtKB-KW"/>
</dbReference>
<feature type="binding site" evidence="12">
    <location>
        <position position="535"/>
    </location>
    <ligand>
        <name>substrate</name>
    </ligand>
</feature>
<evidence type="ECO:0000256" key="9">
    <source>
        <dbReference type="ARBA" id="ARBA00022842"/>
    </source>
</evidence>
<evidence type="ECO:0000256" key="11">
    <source>
        <dbReference type="PIRSR" id="PIRSR000853-1"/>
    </source>
</evidence>
<dbReference type="InterPro" id="IPR013815">
    <property type="entry name" value="ATP_grasp_subdomain_1"/>
</dbReference>
<dbReference type="SUPFAM" id="SSF56059">
    <property type="entry name" value="Glutathione synthetase ATP-binding domain-like"/>
    <property type="match status" value="1"/>
</dbReference>
<feature type="domain" description="PEP-utilising enzyme mobile" evidence="14">
    <location>
        <begin position="394"/>
        <end position="468"/>
    </location>
</feature>
<evidence type="ECO:0000259" key="14">
    <source>
        <dbReference type="Pfam" id="PF00391"/>
    </source>
</evidence>
<feature type="binding site" evidence="12">
    <location>
        <position position="757"/>
    </location>
    <ligand>
        <name>substrate</name>
    </ligand>
</feature>
<feature type="binding site" evidence="13">
    <location>
        <position position="733"/>
    </location>
    <ligand>
        <name>Mg(2+)</name>
        <dbReference type="ChEBI" id="CHEBI:18420"/>
    </ligand>
</feature>
<comment type="similarity">
    <text evidence="3">Belongs to the PEP-utilizing enzyme family.</text>
</comment>
<dbReference type="Gene3D" id="3.30.1490.20">
    <property type="entry name" value="ATP-grasp fold, A domain"/>
    <property type="match status" value="1"/>
</dbReference>
<dbReference type="InterPro" id="IPR000121">
    <property type="entry name" value="PEP_util_C"/>
</dbReference>
<dbReference type="InterPro" id="IPR036637">
    <property type="entry name" value="Phosphohistidine_dom_sf"/>
</dbReference>
<dbReference type="PANTHER" id="PTHR22931">
    <property type="entry name" value="PHOSPHOENOLPYRUVATE DIKINASE-RELATED"/>
    <property type="match status" value="1"/>
</dbReference>
<evidence type="ECO:0000256" key="2">
    <source>
        <dbReference type="ARBA" id="ARBA00003144"/>
    </source>
</evidence>
<keyword evidence="6 16" id="KW-0808">Transferase</keyword>
<feature type="binding site" evidence="12">
    <location>
        <position position="755"/>
    </location>
    <ligand>
        <name>substrate</name>
    </ligand>
</feature>
<sequence>MPEIYPFSEKGETYAEEDMERLGRRGRRAIELAEMKIPVVPGFVIDSRLTPELPSKDFSESLRRGLVGIEEGVGRKFGDAANPLLIKIVVSSNLSLPFYPTVFNVGLSPTTMPGFSTLIGEKAAWFEYCYLLRTIGTKIFDIAHERFDEIIARYSDDVEGMKKCAQEMVQLVGRDNVPDDPFQQFVVILKNLAKRYYNAEMDAEDPPALLVQGMVFGNLGEDSSVGMYYTRNIISGEDRLQGSFLLNSYTLDRQGQDILALDGEYLNRLQQIGRSIERKFRELREVKFIVEKKKLWIINQTEVDKKSTQAHIRTLLDLMKEGTVKDDWVVEQIPPGQLATLLHSVVDEESLAGIPAIRGGITGAPGAAVGRVFFNADRLMEAHRDAIQKGEDTRMVLVVTASYAEDVKAIEVGQGVISAEGGYSSHAPVVSRSLGKVSIVHPDIRIGDRFFEYNGVRVNEGDYVTMDAPVYRDPTMYTGKAKLISPDIHTNGLTDFIEVVRRFIKDDFVVRANADLGRDAKVARTMGAFGIGLCRTEHMFFAEDRIQRFREMILSSSYDERVRVLDDLRPLQRGDFYDLFKIMAPYPVTIRLLDAPLHEFLPRNDEALTEYLEYLQNKGVKPEKAEIQERIERLHEFNPMLGHRGCRVAITYPEIYEMQVRGIFEAATRLKKEGVDIVPEIMIPIVMNPSELRFLKNGKQIEGQYIKGIRDIAREIFHQEGVQLNYKVGTMVELPAAALASGDLAQHAEFFSYGTNDLTQTTFGLSRDDINSFFPAYTMYDLLPNNPFQVLGDSVKELIYISAERGRITRPDLKLGLCGEHGADPSNIEFCMEQSELDYVSTSPYNIPIALLAVAQLNLKKAKAQ</sequence>
<accession>A0A833H127</accession>
<evidence type="ECO:0000259" key="15">
    <source>
        <dbReference type="Pfam" id="PF02896"/>
    </source>
</evidence>
<feature type="binding site" evidence="12">
    <location>
        <position position="733"/>
    </location>
    <ligand>
        <name>substrate</name>
    </ligand>
</feature>
<feature type="active site" description="Tele-phosphohistidine intermediate" evidence="11">
    <location>
        <position position="426"/>
    </location>
</feature>
<dbReference type="PIRSF" id="PIRSF000853">
    <property type="entry name" value="PPDK"/>
    <property type="match status" value="1"/>
</dbReference>
<evidence type="ECO:0000256" key="6">
    <source>
        <dbReference type="ARBA" id="ARBA00022679"/>
    </source>
</evidence>
<keyword evidence="16" id="KW-0670">Pyruvate</keyword>
<dbReference type="SUPFAM" id="SSF52009">
    <property type="entry name" value="Phosphohistidine domain"/>
    <property type="match status" value="1"/>
</dbReference>
<feature type="binding site" evidence="12">
    <location>
        <position position="591"/>
    </location>
    <ligand>
        <name>substrate</name>
    </ligand>
</feature>
<gene>
    <name evidence="16" type="ORF">F9K24_11410</name>
</gene>
<dbReference type="EC" id="2.7.9.1" evidence="4"/>
<comment type="caution">
    <text evidence="16">The sequence shown here is derived from an EMBL/GenBank/DDBJ whole genome shotgun (WGS) entry which is preliminary data.</text>
</comment>
<dbReference type="GO" id="GO:0046872">
    <property type="term" value="F:metal ion binding"/>
    <property type="evidence" value="ECO:0007669"/>
    <property type="project" value="UniProtKB-KW"/>
</dbReference>
<dbReference type="Proteomes" id="UP000460298">
    <property type="component" value="Unassembled WGS sequence"/>
</dbReference>
<dbReference type="SUPFAM" id="SSF51621">
    <property type="entry name" value="Phosphoenolpyruvate/pyruvate domain"/>
    <property type="match status" value="1"/>
</dbReference>
<dbReference type="PANTHER" id="PTHR22931:SF9">
    <property type="entry name" value="PYRUVATE, PHOSPHATE DIKINASE 1, CHLOROPLASTIC"/>
    <property type="match status" value="1"/>
</dbReference>
<evidence type="ECO:0000256" key="3">
    <source>
        <dbReference type="ARBA" id="ARBA00007837"/>
    </source>
</evidence>
<reference evidence="16 17" key="1">
    <citation type="submission" date="2019-10" db="EMBL/GenBank/DDBJ databases">
        <title>Extracellular Electron Transfer in a Candidatus Methanoperedens spp. Enrichment Culture.</title>
        <authorList>
            <person name="Berger S."/>
            <person name="Rangel Shaw D."/>
            <person name="Berben T."/>
            <person name="In 'T Zandt M."/>
            <person name="Frank J."/>
            <person name="Reimann J."/>
            <person name="Jetten M.S.M."/>
            <person name="Welte C.U."/>
        </authorList>
    </citation>
    <scope>NUCLEOTIDE SEQUENCE [LARGE SCALE GENOMIC DNA]</scope>
    <source>
        <strain evidence="16">SB12</strain>
    </source>
</reference>
<evidence type="ECO:0000256" key="1">
    <source>
        <dbReference type="ARBA" id="ARBA00001946"/>
    </source>
</evidence>
<evidence type="ECO:0000256" key="12">
    <source>
        <dbReference type="PIRSR" id="PIRSR000853-2"/>
    </source>
</evidence>
<dbReference type="InterPro" id="IPR040442">
    <property type="entry name" value="Pyrv_kinase-like_dom_sf"/>
</dbReference>
<dbReference type="InterPro" id="IPR015813">
    <property type="entry name" value="Pyrv/PenolPyrv_kinase-like_dom"/>
</dbReference>
<feature type="binding site" evidence="12">
    <location>
        <position position="754"/>
    </location>
    <ligand>
        <name>substrate</name>
    </ligand>
</feature>
<dbReference type="EMBL" id="WBUI01000010">
    <property type="protein sequence ID" value="KAB2932204.1"/>
    <property type="molecule type" value="Genomic_DNA"/>
</dbReference>
<dbReference type="InterPro" id="IPR008279">
    <property type="entry name" value="PEP-util_enz_mobile_dom"/>
</dbReference>
<feature type="domain" description="PEP-utilising enzyme C-terminal" evidence="15">
    <location>
        <begin position="509"/>
        <end position="858"/>
    </location>
</feature>
<dbReference type="AlphaFoldDB" id="A0A833H127"/>
<comment type="cofactor">
    <cofactor evidence="1 13">
        <name>Mg(2+)</name>
        <dbReference type="ChEBI" id="CHEBI:18420"/>
    </cofactor>
</comment>
<evidence type="ECO:0000313" key="16">
    <source>
        <dbReference type="EMBL" id="KAB2932204.1"/>
    </source>
</evidence>
<dbReference type="InterPro" id="IPR010121">
    <property type="entry name" value="Pyruvate_phosphate_dikinase"/>
</dbReference>
<name>A0A833H127_9LEPT</name>
<feature type="binding site" evidence="12">
    <location>
        <position position="756"/>
    </location>
    <ligand>
        <name>substrate</name>
    </ligand>
</feature>
<dbReference type="Gene3D" id="3.50.30.10">
    <property type="entry name" value="Phosphohistidine domain"/>
    <property type="match status" value="1"/>
</dbReference>
<keyword evidence="9 13" id="KW-0460">Magnesium</keyword>
<dbReference type="Pfam" id="PF02896">
    <property type="entry name" value="PEP-utilizers_C"/>
    <property type="match status" value="1"/>
</dbReference>
<feature type="binding site" evidence="13">
    <location>
        <position position="757"/>
    </location>
    <ligand>
        <name>Mg(2+)</name>
        <dbReference type="ChEBI" id="CHEBI:18420"/>
    </ligand>
</feature>
<feature type="active site" description="Proton donor" evidence="11">
    <location>
        <position position="818"/>
    </location>
</feature>
<dbReference type="Gene3D" id="1.20.80.30">
    <property type="match status" value="1"/>
</dbReference>
<evidence type="ECO:0000313" key="17">
    <source>
        <dbReference type="Proteomes" id="UP000460298"/>
    </source>
</evidence>
<dbReference type="Gene3D" id="1.10.189.10">
    <property type="entry name" value="Pyruvate Phosphate Dikinase, domain 2"/>
    <property type="match status" value="1"/>
</dbReference>
<evidence type="ECO:0000256" key="7">
    <source>
        <dbReference type="ARBA" id="ARBA00022723"/>
    </source>
</evidence>
<dbReference type="Gene3D" id="3.30.470.20">
    <property type="entry name" value="ATP-grasp fold, B domain"/>
    <property type="match status" value="1"/>
</dbReference>
<evidence type="ECO:0000256" key="13">
    <source>
        <dbReference type="PIRSR" id="PIRSR000853-3"/>
    </source>
</evidence>
<keyword evidence="8 16" id="KW-0418">Kinase</keyword>
<organism evidence="16 17">
    <name type="scientific">Leptonema illini</name>
    <dbReference type="NCBI Taxonomy" id="183"/>
    <lineage>
        <taxon>Bacteria</taxon>
        <taxon>Pseudomonadati</taxon>
        <taxon>Spirochaetota</taxon>
        <taxon>Spirochaetia</taxon>
        <taxon>Leptospirales</taxon>
        <taxon>Leptospiraceae</taxon>
        <taxon>Leptonema</taxon>
    </lineage>
</organism>
<dbReference type="Gene3D" id="3.20.20.60">
    <property type="entry name" value="Phosphoenolpyruvate-binding domains"/>
    <property type="match status" value="1"/>
</dbReference>
<evidence type="ECO:0000256" key="5">
    <source>
        <dbReference type="ARBA" id="ARBA00020138"/>
    </source>
</evidence>
<evidence type="ECO:0000256" key="4">
    <source>
        <dbReference type="ARBA" id="ARBA00011994"/>
    </source>
</evidence>
<comment type="function">
    <text evidence="2">Catalyzes the reversible phosphorylation of pyruvate and phosphate.</text>
</comment>
<protein>
    <recommendedName>
        <fullName evidence="5">Pyruvate, phosphate dikinase</fullName>
        <ecNumber evidence="4">2.7.9.1</ecNumber>
    </recommendedName>
    <alternativeName>
        <fullName evidence="10">Pyruvate, orthophosphate dikinase</fullName>
    </alternativeName>
</protein>